<name>A0A1B8GZI8_9GAMM</name>
<sequence>MPLSGGVDNTVNKYYILCALYYIALDIDFLRNKAFKIDLCQRILVTSEKPHTPVKCKNVRSGDKDYAKSYFCYL</sequence>
<protein>
    <submittedName>
        <fullName evidence="1">Uncharacterized protein</fullName>
    </submittedName>
</protein>
<proteinExistence type="predicted"/>
<organism evidence="1 2">
    <name type="scientific">Morganella psychrotolerans</name>
    <dbReference type="NCBI Taxonomy" id="368603"/>
    <lineage>
        <taxon>Bacteria</taxon>
        <taxon>Pseudomonadati</taxon>
        <taxon>Pseudomonadota</taxon>
        <taxon>Gammaproteobacteria</taxon>
        <taxon>Enterobacterales</taxon>
        <taxon>Morganellaceae</taxon>
        <taxon>Morganella</taxon>
    </lineage>
</organism>
<dbReference type="AlphaFoldDB" id="A0A1B8GZI8"/>
<accession>A0A1B8GZI8</accession>
<dbReference type="EMBL" id="LZEY01000061">
    <property type="protein sequence ID" value="OBU02240.1"/>
    <property type="molecule type" value="Genomic_DNA"/>
</dbReference>
<dbReference type="Proteomes" id="UP000092377">
    <property type="component" value="Unassembled WGS sequence"/>
</dbReference>
<reference evidence="2" key="1">
    <citation type="submission" date="2016-06" db="EMBL/GenBank/DDBJ databases">
        <authorList>
            <person name="Butler K."/>
        </authorList>
    </citation>
    <scope>NUCLEOTIDE SEQUENCE [LARGE SCALE GENOMIC DNA]</scope>
    <source>
        <strain evidence="2">GCSL-Mp20</strain>
    </source>
</reference>
<comment type="caution">
    <text evidence="1">The sequence shown here is derived from an EMBL/GenBank/DDBJ whole genome shotgun (WGS) entry which is preliminary data.</text>
</comment>
<keyword evidence="2" id="KW-1185">Reference proteome</keyword>
<gene>
    <name evidence="1" type="ORF">AYY18_12735</name>
</gene>
<evidence type="ECO:0000313" key="2">
    <source>
        <dbReference type="Proteomes" id="UP000092377"/>
    </source>
</evidence>
<evidence type="ECO:0000313" key="1">
    <source>
        <dbReference type="EMBL" id="OBU02240.1"/>
    </source>
</evidence>